<evidence type="ECO:0000313" key="1">
    <source>
        <dbReference type="EMBL" id="GGN77703.1"/>
    </source>
</evidence>
<organism evidence="1 2">
    <name type="scientific">Streptomyces albiflavescens</name>
    <dbReference type="NCBI Taxonomy" id="1623582"/>
    <lineage>
        <taxon>Bacteria</taxon>
        <taxon>Bacillati</taxon>
        <taxon>Actinomycetota</taxon>
        <taxon>Actinomycetes</taxon>
        <taxon>Kitasatosporales</taxon>
        <taxon>Streptomycetaceae</taxon>
        <taxon>Streptomyces</taxon>
    </lineage>
</organism>
<dbReference type="EMBL" id="BMMM01000012">
    <property type="protein sequence ID" value="GGN77703.1"/>
    <property type="molecule type" value="Genomic_DNA"/>
</dbReference>
<proteinExistence type="predicted"/>
<sequence>MLSGRKFALISPPSPKYTCFGYDMYTIPYVCLTRRCIEGACAGHPSQGRPGATTMCDTSHHRSSRISRAQPLCRRSSVVTAHLDEDMIRIFHGPELVTTVPRVTSKEVVVRKSGEHNRRKIV</sequence>
<accession>A0A917Y8D4</accession>
<dbReference type="AlphaFoldDB" id="A0A917Y8D4"/>
<dbReference type="Proteomes" id="UP000600365">
    <property type="component" value="Unassembled WGS sequence"/>
</dbReference>
<gene>
    <name evidence="1" type="ORF">GCM10011579_060180</name>
</gene>
<protein>
    <submittedName>
        <fullName evidence="1">Uncharacterized protein</fullName>
    </submittedName>
</protein>
<name>A0A917Y8D4_9ACTN</name>
<comment type="caution">
    <text evidence="1">The sequence shown here is derived from an EMBL/GenBank/DDBJ whole genome shotgun (WGS) entry which is preliminary data.</text>
</comment>
<keyword evidence="2" id="KW-1185">Reference proteome</keyword>
<reference evidence="1 2" key="1">
    <citation type="journal article" date="2014" name="Int. J. Syst. Evol. Microbiol.">
        <title>Complete genome sequence of Corynebacterium casei LMG S-19264T (=DSM 44701T), isolated from a smear-ripened cheese.</title>
        <authorList>
            <consortium name="US DOE Joint Genome Institute (JGI-PGF)"/>
            <person name="Walter F."/>
            <person name="Albersmeier A."/>
            <person name="Kalinowski J."/>
            <person name="Ruckert C."/>
        </authorList>
    </citation>
    <scope>NUCLEOTIDE SEQUENCE [LARGE SCALE GENOMIC DNA]</scope>
    <source>
        <strain evidence="1 2">CGMCC 4.7111</strain>
    </source>
</reference>
<evidence type="ECO:0000313" key="2">
    <source>
        <dbReference type="Proteomes" id="UP000600365"/>
    </source>
</evidence>